<proteinExistence type="predicted"/>
<evidence type="ECO:0000313" key="3">
    <source>
        <dbReference type="Proteomes" id="UP000000863"/>
    </source>
</evidence>
<accession>Q4A315</accession>
<evidence type="ECO:0000313" key="2">
    <source>
        <dbReference type="EMBL" id="CAI65541.1"/>
    </source>
</evidence>
<dbReference type="RefSeq" id="YP_293872.1">
    <property type="nucleotide sequence ID" value="NC_007346.1"/>
</dbReference>
<keyword evidence="3" id="KW-1185">Reference proteome</keyword>
<organism evidence="2 3">
    <name type="scientific">Emiliania huxleyi virus 86 (isolate United Kingdom/English Channel/1999)</name>
    <name type="common">EhV-86</name>
    <dbReference type="NCBI Taxonomy" id="654925"/>
    <lineage>
        <taxon>Viruses</taxon>
        <taxon>Varidnaviria</taxon>
        <taxon>Bamfordvirae</taxon>
        <taxon>Nucleocytoviricota</taxon>
        <taxon>Megaviricetes</taxon>
        <taxon>Algavirales</taxon>
        <taxon>Phycodnaviridae</taxon>
        <taxon>Coccolithovirus</taxon>
        <taxon>Coccolithovirus huxleyi</taxon>
        <taxon>Emiliania huxleyi virus 86</taxon>
    </lineage>
</organism>
<gene>
    <name evidence="2" type="ORF">EhV118</name>
</gene>
<keyword evidence="1" id="KW-0812">Transmembrane</keyword>
<dbReference type="EMBL" id="AJ890364">
    <property type="protein sequence ID" value="CAI65541.1"/>
    <property type="molecule type" value="Genomic_DNA"/>
</dbReference>
<keyword evidence="1" id="KW-1133">Transmembrane helix</keyword>
<name>Q4A315_EHV8U</name>
<protein>
    <submittedName>
        <fullName evidence="2">Putative membrane protein</fullName>
    </submittedName>
</protein>
<dbReference type="Proteomes" id="UP000000863">
    <property type="component" value="Segment"/>
</dbReference>
<sequence>MVDLASIKKKLAPYKMMIIIGALVGILMYWHYTSNDIQASASITGGGYTGGYTPPQTGSGGTQHSSADDNWTVGYYSVAPTDTTEIIASSSRTYTDAKYLNLPHKFTDEQCIAACNNEKGDFVNIGSVLPGVSRSCNCYTTSMQCIKFSGMSNGIQKTYSPSYLKRCPAIITTNETTSTKTIYPDCDPRNEYPDDKTKECKRCTASPGMYVQVCDVHLKVVTCPPCDTNMVRVGCGGTSVGRCIGRPSCKKFQTYDRNNNICISSAHCPPGTGPYTHANNCVQCTGGTKRQEKPLMSGKVKIVYDMDSKKPVYIRSASNWGYLNTIKAHGQNATKEIVNKDGAGYVFEAKNGGPGSLTDVISQELAVVSVDEYSGMVYPYNGQKVHVTFMNIEIPYKCL</sequence>
<reference evidence="2 3" key="1">
    <citation type="journal article" date="2005" name="Science">
        <title>Complete genome sequence and lytic phase transcription profile of a Coccolithovirus.</title>
        <authorList>
            <person name="Wilson W.H."/>
            <person name="Schroeder D.C."/>
            <person name="Allen M.J."/>
            <person name="Holden M.T.G."/>
            <person name="Parkhill J."/>
            <person name="Barrell B.G."/>
            <person name="Churcher C."/>
            <person name="Hamlin N."/>
            <person name="Mungall K."/>
            <person name="Norbertczak H."/>
            <person name="Quail M.A."/>
            <person name="Price C."/>
            <person name="Rabbinowitsch E."/>
            <person name="Walker D."/>
            <person name="Craigon M."/>
            <person name="Roy D."/>
            <person name="Ghazal P."/>
        </authorList>
    </citation>
    <scope>NUCLEOTIDE SEQUENCE [LARGE SCALE GENOMIC DNA]</scope>
    <source>
        <strain evidence="3">Isolate United Kingdom/English Channel/1999</strain>
    </source>
</reference>
<feature type="transmembrane region" description="Helical" evidence="1">
    <location>
        <begin position="12"/>
        <end position="32"/>
    </location>
</feature>
<organismHost>
    <name type="scientific">Emiliania huxleyi</name>
    <name type="common">Coccolithophore</name>
    <name type="synonym">Pontosphaera huxleyi</name>
    <dbReference type="NCBI Taxonomy" id="2903"/>
</organismHost>
<dbReference type="KEGG" id="vg:3654940"/>
<dbReference type="GeneID" id="3654940"/>
<keyword evidence="1" id="KW-0472">Membrane</keyword>
<evidence type="ECO:0000256" key="1">
    <source>
        <dbReference type="SAM" id="Phobius"/>
    </source>
</evidence>